<dbReference type="GO" id="GO:0005524">
    <property type="term" value="F:ATP binding"/>
    <property type="evidence" value="ECO:0007669"/>
    <property type="project" value="UniProtKB-UniRule"/>
</dbReference>
<dbReference type="Gene3D" id="3.40.50.300">
    <property type="entry name" value="P-loop containing nucleotide triphosphate hydrolases"/>
    <property type="match status" value="2"/>
</dbReference>
<keyword evidence="4" id="KW-0227">DNA damage</keyword>
<evidence type="ECO:0000256" key="7">
    <source>
        <dbReference type="ARBA" id="ARBA00022839"/>
    </source>
</evidence>
<proteinExistence type="inferred from homology"/>
<accession>A0A1C0AK04</accession>
<evidence type="ECO:0000256" key="4">
    <source>
        <dbReference type="ARBA" id="ARBA00022763"/>
    </source>
</evidence>
<dbReference type="AlphaFoldDB" id="A0A1C0AK04"/>
<dbReference type="PROSITE" id="PS51217">
    <property type="entry name" value="UVRD_HELICASE_CTER"/>
    <property type="match status" value="1"/>
</dbReference>
<dbReference type="RefSeq" id="WP_068752057.1">
    <property type="nucleotide sequence ID" value="NZ_LR214441.1"/>
</dbReference>
<dbReference type="Proteomes" id="UP000093501">
    <property type="component" value="Unassembled WGS sequence"/>
</dbReference>
<reference evidence="16" key="1">
    <citation type="submission" date="2016-07" db="EMBL/GenBank/DDBJ databases">
        <authorList>
            <person name="Florea S."/>
            <person name="Webb J.S."/>
            <person name="Jaromczyk J."/>
            <person name="Schardl C.L."/>
        </authorList>
    </citation>
    <scope>NUCLEOTIDE SEQUENCE [LARGE SCALE GENOMIC DNA]</scope>
    <source>
        <strain evidence="16">IPBSL-7</strain>
    </source>
</reference>
<evidence type="ECO:0000256" key="3">
    <source>
        <dbReference type="ARBA" id="ARBA00022741"/>
    </source>
</evidence>
<dbReference type="InterPro" id="IPR000212">
    <property type="entry name" value="DNA_helicase_UvrD/REP"/>
</dbReference>
<comment type="catalytic activity">
    <reaction evidence="12">
        <text>Couples ATP hydrolysis with the unwinding of duplex DNA by translocating in the 3'-5' direction.</text>
        <dbReference type="EC" id="5.6.2.4"/>
    </reaction>
</comment>
<organism evidence="15 16">
    <name type="scientific">Tessaracoccus lapidicaptus</name>
    <dbReference type="NCBI Taxonomy" id="1427523"/>
    <lineage>
        <taxon>Bacteria</taxon>
        <taxon>Bacillati</taxon>
        <taxon>Actinomycetota</taxon>
        <taxon>Actinomycetes</taxon>
        <taxon>Propionibacteriales</taxon>
        <taxon>Propionibacteriaceae</taxon>
        <taxon>Tessaracoccus</taxon>
    </lineage>
</organism>
<protein>
    <recommendedName>
        <fullName evidence="13">DNA 3'-5' helicase</fullName>
        <ecNumber evidence="13">5.6.2.4</ecNumber>
    </recommendedName>
</protein>
<comment type="similarity">
    <text evidence="1">Belongs to the helicase family. UvrD subfamily.</text>
</comment>
<dbReference type="GO" id="GO:0004527">
    <property type="term" value="F:exonuclease activity"/>
    <property type="evidence" value="ECO:0007669"/>
    <property type="project" value="UniProtKB-KW"/>
</dbReference>
<keyword evidence="16" id="KW-1185">Reference proteome</keyword>
<evidence type="ECO:0000256" key="12">
    <source>
        <dbReference type="ARBA" id="ARBA00034617"/>
    </source>
</evidence>
<dbReference type="PROSITE" id="PS51198">
    <property type="entry name" value="UVRD_HELICASE_ATP_BIND"/>
    <property type="match status" value="1"/>
</dbReference>
<keyword evidence="3" id="KW-0547">Nucleotide-binding</keyword>
<keyword evidence="8" id="KW-0067">ATP-binding</keyword>
<evidence type="ECO:0000256" key="14">
    <source>
        <dbReference type="ARBA" id="ARBA00048988"/>
    </source>
</evidence>
<evidence type="ECO:0000256" key="10">
    <source>
        <dbReference type="ARBA" id="ARBA00023204"/>
    </source>
</evidence>
<dbReference type="Pfam" id="PF12705">
    <property type="entry name" value="PDDEXK_1"/>
    <property type="match status" value="1"/>
</dbReference>
<keyword evidence="5" id="KW-0378">Hydrolase</keyword>
<dbReference type="GO" id="GO:0033202">
    <property type="term" value="C:DNA helicase complex"/>
    <property type="evidence" value="ECO:0007669"/>
    <property type="project" value="TreeGrafter"/>
</dbReference>
<evidence type="ECO:0000256" key="5">
    <source>
        <dbReference type="ARBA" id="ARBA00022801"/>
    </source>
</evidence>
<keyword evidence="11" id="KW-0413">Isomerase</keyword>
<evidence type="ECO:0000313" key="16">
    <source>
        <dbReference type="Proteomes" id="UP000093501"/>
    </source>
</evidence>
<dbReference type="InterPro" id="IPR011604">
    <property type="entry name" value="PDDEXK-like_dom_sf"/>
</dbReference>
<sequence length="1029" mass="109538">MNFRVLPPRRAVAPVLTLEQRAALGGDGVRVVLGGPGTGKSTVAAAAAAERVRGGAELERIIVVSHTRPAAQQLRRDITRRVDRAQTGAMVTTVHGLSLGLLRRFLPHEDEGWRLLRAPEQEQRIRELLDGQPVEAWPEAVRPALRTRAFARQLREVLARVRQLSLDPEALESMAREGGDELFAAVARFLESYLTVGDFSGTLDYAELVYRTRLLLTDSAVTDAVRASFDAVIVDDAHELDPAQVGLVTDLARAGLPLLALGDPRQRIGGYRGASATALTDLGGLPGARTLVLAAGHRARTEVAAALGALQPRIAGPVDPPPPLPAGPGGRVAARVFDDATAELAHVAAEIRSAVTVDGLDWGDLVVVTRSGRSQLSGIAAELIRQGVPVEVSGDEIAVAEQPAAATLLLALDVAARGGAPAADEARLLLSSPLAGLDGVAQRALGRSLVARHRALGTSAVLTARCLADADLLTGIDTPEASAARRLGRLLAEAASLLEGSGEVQEALWLLWDRSLWPARLRERALRGSRRADADLDAVVELFDLAARSGDMRGQAGAVTFIAEVAGQEIPADTGRESSVTGRGVRVVTAHRTRGLQWERVWILGVQEGAWPRLTRAGLLLDPDRIGPEALAPPGQASQLAAERRLFHVACSRAVSELRVSAVQGIEGEGGRPSRFLDELGVAVERVYGRPRDLLSTASLVGDLRRTLADETAGPGLRRAAALRLARLSQVEAPDGAPGFPGAAPDGWWGLHPPSPGVSPDDGPVRITGSSLEMLLECPRRWFLSRRAKADSGRQSRASVGDVVHLLARHAAVDGLDAAGMRAKLAEVWTRIPFEAEWLSTSERSEIEAAIDRFARYHEHSRDTLLAVEHPFRVSLTVAGQEVQLDGTVDRLERLPDGRLRIVDLKTGRRLLKEADVVDHAQLGVYQLAASLGAFEDVAPGARAVAPPALLFLRGGEALPLEVAQPSIDDSPRLPAEDPGDGPTWVHDRIRSAVEIVRGGRYDATECASCRYCPFAASCPALGRSGVAL</sequence>
<dbReference type="PANTHER" id="PTHR11070:SF59">
    <property type="entry name" value="DNA 3'-5' HELICASE"/>
    <property type="match status" value="1"/>
</dbReference>
<dbReference type="EC" id="5.6.2.4" evidence="13"/>
<evidence type="ECO:0000256" key="2">
    <source>
        <dbReference type="ARBA" id="ARBA00022722"/>
    </source>
</evidence>
<keyword evidence="9" id="KW-0238">DNA-binding</keyword>
<dbReference type="Pfam" id="PF13361">
    <property type="entry name" value="UvrD_C"/>
    <property type="match status" value="1"/>
</dbReference>
<dbReference type="SUPFAM" id="SSF52540">
    <property type="entry name" value="P-loop containing nucleoside triphosphate hydrolases"/>
    <property type="match status" value="1"/>
</dbReference>
<dbReference type="GO" id="GO:0005829">
    <property type="term" value="C:cytosol"/>
    <property type="evidence" value="ECO:0007669"/>
    <property type="project" value="TreeGrafter"/>
</dbReference>
<keyword evidence="2" id="KW-0540">Nuclease</keyword>
<evidence type="ECO:0000256" key="13">
    <source>
        <dbReference type="ARBA" id="ARBA00034808"/>
    </source>
</evidence>
<evidence type="ECO:0000256" key="11">
    <source>
        <dbReference type="ARBA" id="ARBA00023235"/>
    </source>
</evidence>
<dbReference type="Gene3D" id="1.10.486.10">
    <property type="entry name" value="PCRA, domain 4"/>
    <property type="match status" value="1"/>
</dbReference>
<evidence type="ECO:0000313" key="15">
    <source>
        <dbReference type="EMBL" id="OCL32950.1"/>
    </source>
</evidence>
<evidence type="ECO:0000256" key="1">
    <source>
        <dbReference type="ARBA" id="ARBA00009922"/>
    </source>
</evidence>
<dbReference type="InterPro" id="IPR027417">
    <property type="entry name" value="P-loop_NTPase"/>
</dbReference>
<dbReference type="InterPro" id="IPR013986">
    <property type="entry name" value="DExx_box_DNA_helicase_dom_sf"/>
</dbReference>
<dbReference type="Pfam" id="PF00580">
    <property type="entry name" value="UvrD-helicase"/>
    <property type="match status" value="1"/>
</dbReference>
<evidence type="ECO:0000256" key="6">
    <source>
        <dbReference type="ARBA" id="ARBA00022806"/>
    </source>
</evidence>
<gene>
    <name evidence="15" type="ORF">BCR15_06540</name>
</gene>
<dbReference type="Gene3D" id="1.10.10.160">
    <property type="match status" value="1"/>
</dbReference>
<keyword evidence="7" id="KW-0269">Exonuclease</keyword>
<evidence type="ECO:0000256" key="9">
    <source>
        <dbReference type="ARBA" id="ARBA00023125"/>
    </source>
</evidence>
<comment type="caution">
    <text evidence="15">The sequence shown here is derived from an EMBL/GenBank/DDBJ whole genome shotgun (WGS) entry which is preliminary data.</text>
</comment>
<dbReference type="GO" id="GO:0000725">
    <property type="term" value="P:recombinational repair"/>
    <property type="evidence" value="ECO:0007669"/>
    <property type="project" value="TreeGrafter"/>
</dbReference>
<dbReference type="InterPro" id="IPR014016">
    <property type="entry name" value="UvrD-like_ATP-bd"/>
</dbReference>
<dbReference type="GO" id="GO:0003677">
    <property type="term" value="F:DNA binding"/>
    <property type="evidence" value="ECO:0007669"/>
    <property type="project" value="UniProtKB-KW"/>
</dbReference>
<comment type="catalytic activity">
    <reaction evidence="14">
        <text>ATP + H2O = ADP + phosphate + H(+)</text>
        <dbReference type="Rhea" id="RHEA:13065"/>
        <dbReference type="ChEBI" id="CHEBI:15377"/>
        <dbReference type="ChEBI" id="CHEBI:15378"/>
        <dbReference type="ChEBI" id="CHEBI:30616"/>
        <dbReference type="ChEBI" id="CHEBI:43474"/>
        <dbReference type="ChEBI" id="CHEBI:456216"/>
        <dbReference type="EC" id="5.6.2.4"/>
    </reaction>
</comment>
<dbReference type="PANTHER" id="PTHR11070">
    <property type="entry name" value="UVRD / RECB / PCRA DNA HELICASE FAMILY MEMBER"/>
    <property type="match status" value="1"/>
</dbReference>
<dbReference type="GO" id="GO:0043138">
    <property type="term" value="F:3'-5' DNA helicase activity"/>
    <property type="evidence" value="ECO:0007669"/>
    <property type="project" value="UniProtKB-EC"/>
</dbReference>
<name>A0A1C0AK04_9ACTN</name>
<dbReference type="InterPro" id="IPR014017">
    <property type="entry name" value="DNA_helicase_UvrD-like_C"/>
</dbReference>
<dbReference type="InterPro" id="IPR038726">
    <property type="entry name" value="PDDEXK_AddAB-type"/>
</dbReference>
<keyword evidence="6" id="KW-0347">Helicase</keyword>
<keyword evidence="10" id="KW-0234">DNA repair</keyword>
<evidence type="ECO:0000256" key="8">
    <source>
        <dbReference type="ARBA" id="ARBA00022840"/>
    </source>
</evidence>
<dbReference type="Gene3D" id="3.90.320.10">
    <property type="match status" value="1"/>
</dbReference>
<dbReference type="EMBL" id="MBQD01000023">
    <property type="protein sequence ID" value="OCL32950.1"/>
    <property type="molecule type" value="Genomic_DNA"/>
</dbReference>